<dbReference type="PANTHER" id="PTHR16320">
    <property type="entry name" value="SPHINGOMYELINASE FAMILY MEMBER"/>
    <property type="match status" value="1"/>
</dbReference>
<evidence type="ECO:0000313" key="4">
    <source>
        <dbReference type="EMBL" id="EFF81488.1"/>
    </source>
</evidence>
<dbReference type="InterPro" id="IPR038772">
    <property type="entry name" value="Sph/SMPD2-like"/>
</dbReference>
<dbReference type="GO" id="GO:0004527">
    <property type="term" value="F:exonuclease activity"/>
    <property type="evidence" value="ECO:0007669"/>
    <property type="project" value="UniProtKB-KW"/>
</dbReference>
<evidence type="ECO:0000259" key="3">
    <source>
        <dbReference type="Pfam" id="PF03372"/>
    </source>
</evidence>
<feature type="domain" description="Endonuclease/exonuclease/phosphatase" evidence="3">
    <location>
        <begin position="196"/>
        <end position="448"/>
    </location>
</feature>
<dbReference type="GO" id="GO:0005576">
    <property type="term" value="C:extracellular region"/>
    <property type="evidence" value="ECO:0007669"/>
    <property type="project" value="InterPro"/>
</dbReference>
<dbReference type="InterPro" id="IPR017766">
    <property type="entry name" value="Sphingomyelinase/PLipase_C"/>
</dbReference>
<dbReference type="InterPro" id="IPR036691">
    <property type="entry name" value="Endo/exonu/phosph_ase_sf"/>
</dbReference>
<dbReference type="HOGENOM" id="CLU_033415_1_0_6"/>
<evidence type="ECO:0000256" key="1">
    <source>
        <dbReference type="ARBA" id="ARBA00022729"/>
    </source>
</evidence>
<keyword evidence="1" id="KW-0732">Signal</keyword>
<evidence type="ECO:0000313" key="5">
    <source>
        <dbReference type="Proteomes" id="UP000003085"/>
    </source>
</evidence>
<dbReference type="GO" id="GO:0004519">
    <property type="term" value="F:endonuclease activity"/>
    <property type="evidence" value="ECO:0007669"/>
    <property type="project" value="UniProtKB-KW"/>
</dbReference>
<dbReference type="EMBL" id="ADMT01000223">
    <property type="protein sequence ID" value="EFF81488.1"/>
    <property type="molecule type" value="Genomic_DNA"/>
</dbReference>
<dbReference type="AlphaFoldDB" id="D4XTI8"/>
<reference evidence="5" key="1">
    <citation type="submission" date="2010-03" db="EMBL/GenBank/DDBJ databases">
        <title>Complete sequence of Mobiluncus curtisii ATCC 43063.</title>
        <authorList>
            <person name="Muzny D."/>
            <person name="Qin X."/>
            <person name="Deng J."/>
            <person name="Jiang H."/>
            <person name="Liu Y."/>
            <person name="Qu J."/>
            <person name="Song X.-Z."/>
            <person name="Zhang L."/>
            <person name="Thornton R."/>
            <person name="Coyle M."/>
            <person name="Francisco L."/>
            <person name="Jackson L."/>
            <person name="Javaid M."/>
            <person name="Korchina V."/>
            <person name="Kovar C."/>
            <person name="Mata R."/>
            <person name="Mathew T."/>
            <person name="Ngo R."/>
            <person name="Nguyen L."/>
            <person name="Nguyen N."/>
            <person name="Okwuonu G."/>
            <person name="Ongeri F."/>
            <person name="Pham C."/>
            <person name="Simmons D."/>
            <person name="Wilczek-Boney K."/>
            <person name="Hale W."/>
            <person name="Jakkamsetti A."/>
            <person name="Pham P."/>
            <person name="Ruth R."/>
            <person name="San Lucas F."/>
            <person name="Warren J."/>
            <person name="Zhang J."/>
            <person name="Zhao Z."/>
            <person name="Zhou C."/>
            <person name="Zhu D."/>
            <person name="Lee S."/>
            <person name="Bess C."/>
            <person name="Blankenburg K."/>
            <person name="Forbes L."/>
            <person name="Fu Q."/>
            <person name="Gubbala S."/>
            <person name="Hirani K."/>
            <person name="Jayaseelan J.C."/>
            <person name="Lara F."/>
            <person name="Munidasa M."/>
            <person name="Palculict T."/>
            <person name="Patil S."/>
            <person name="Pu L.-L."/>
            <person name="Saada N."/>
            <person name="Tang L."/>
            <person name="Weissenberger G."/>
            <person name="Zhu Y."/>
            <person name="Hemphill L."/>
            <person name="Shang Y."/>
            <person name="Youmans B."/>
            <person name="Ayvaz T."/>
            <person name="Ross M."/>
            <person name="Santibanez J."/>
            <person name="Aqrawi P."/>
            <person name="Gross S."/>
            <person name="Joshi V."/>
            <person name="Fowler G."/>
            <person name="Nazareth L."/>
            <person name="Reid J."/>
            <person name="Worley K."/>
            <person name="Petrosino J."/>
            <person name="Highlander S."/>
            <person name="Gibbs R."/>
            <person name="Gibbs R."/>
        </authorList>
    </citation>
    <scope>NUCLEOTIDE SEQUENCE [LARGE SCALE GENOMIC DNA]</scope>
    <source>
        <strain evidence="5">ATCC 19194</strain>
    </source>
</reference>
<accession>D4XTI8</accession>
<organism evidence="4 5">
    <name type="scientific">Acinetobacter haemolyticus ATCC 19194</name>
    <dbReference type="NCBI Taxonomy" id="707232"/>
    <lineage>
        <taxon>Bacteria</taxon>
        <taxon>Pseudomonadati</taxon>
        <taxon>Pseudomonadota</taxon>
        <taxon>Gammaproteobacteria</taxon>
        <taxon>Moraxellales</taxon>
        <taxon>Moraxellaceae</taxon>
        <taxon>Acinetobacter</taxon>
    </lineage>
</organism>
<name>D4XTI8_ACIHA</name>
<evidence type="ECO:0000256" key="2">
    <source>
        <dbReference type="ARBA" id="ARBA00022801"/>
    </source>
</evidence>
<keyword evidence="4" id="KW-0540">Nuclease</keyword>
<dbReference type="Gene3D" id="3.60.10.10">
    <property type="entry name" value="Endonuclease/exonuclease/phosphatase"/>
    <property type="match status" value="1"/>
</dbReference>
<dbReference type="Pfam" id="PF03372">
    <property type="entry name" value="Exo_endo_phos"/>
    <property type="match status" value="1"/>
</dbReference>
<dbReference type="SUPFAM" id="SSF56219">
    <property type="entry name" value="DNase I-like"/>
    <property type="match status" value="1"/>
</dbReference>
<proteinExistence type="predicted"/>
<keyword evidence="4" id="KW-0269">Exonuclease</keyword>
<dbReference type="Proteomes" id="UP000003085">
    <property type="component" value="Unassembled WGS sequence"/>
</dbReference>
<dbReference type="GO" id="GO:0004767">
    <property type="term" value="F:sphingomyelin phosphodiesterase activity"/>
    <property type="evidence" value="ECO:0007669"/>
    <property type="project" value="InterPro"/>
</dbReference>
<keyword evidence="2" id="KW-0378">Hydrolase</keyword>
<gene>
    <name evidence="4" type="ORF">HMP0015_3030</name>
</gene>
<keyword evidence="4" id="KW-0255">Endonuclease</keyword>
<sequence length="459" mass="51177">MQYTINKEKDLMGQSTIKFSVGTALLMGTFAMQNTLADSYVFITNTTPETVSVQVNHTGTQILQHGNQWAQEATQIAPYETKRVLRMNRYSGLKSGQTYNFDTVVSSGSSQVTFKQSMTGTWYGSTIKHGMQTASTTSPWYTDRNIYRINTVYAGLAAQTAVKAEYTGGYDDFHYTIHQNTVTEPVSNNADEIKVLSYNIYALPMVASKISERLAELPQHLNGYDVILMQEAFSSSRTGMLNQLAQQYPYQTHVPIGSGYNLFDSGVLVLSRYPIVKTAEMIYPDCTGTDCFADKGVIYAEIIKNGKAYHVTSTHTASFDTNEARALRQVQFQQIRQLINQQNIPSFDAVLMGGDFNVNKLLWPQDYQDMLTNLNATAPVSTGYTASTFDPRINKLAGAAGSGGTTVEYLDYVVSSNNHRQPTQSRNDVRILRSAADPLFMTWDLSDHFPVMGHFNYNP</sequence>
<protein>
    <submittedName>
        <fullName evidence="4">Endonuclease/exonuclease/phosphatase family protein</fullName>
    </submittedName>
</protein>
<dbReference type="PANTHER" id="PTHR16320:SF23">
    <property type="entry name" value="SPHINGOMYELINASE C 1"/>
    <property type="match status" value="1"/>
</dbReference>
<dbReference type="CDD" id="cd09078">
    <property type="entry name" value="nSMase"/>
    <property type="match status" value="1"/>
</dbReference>
<comment type="caution">
    <text evidence="4">The sequence shown here is derived from an EMBL/GenBank/DDBJ whole genome shotgun (WGS) entry which is preliminary data.</text>
</comment>
<dbReference type="InterPro" id="IPR005135">
    <property type="entry name" value="Endo/exonuclease/phosphatase"/>
</dbReference>